<evidence type="ECO:0000313" key="2">
    <source>
        <dbReference type="EMBL" id="OQV20855.1"/>
    </source>
</evidence>
<accession>A0A1W0X096</accession>
<dbReference type="EMBL" id="MTYJ01000027">
    <property type="protein sequence ID" value="OQV20855.1"/>
    <property type="molecule type" value="Genomic_DNA"/>
</dbReference>
<sequence length="128" mass="13247">MNNRKNGSTVLAVAGSGVGSRPAVGSNRKAPIAGKSNNKRSRSPSTKNRKFKSRGRPARVANTHQPEAGNAKAPEIGDTASTPAVAVALAAASKKAPPNGKSRTGRKASKRGKAARCGIAKKRALRRR</sequence>
<feature type="compositionally biased region" description="Basic residues" evidence="1">
    <location>
        <begin position="103"/>
        <end position="128"/>
    </location>
</feature>
<proteinExistence type="predicted"/>
<dbReference type="Proteomes" id="UP000192578">
    <property type="component" value="Unassembled WGS sequence"/>
</dbReference>
<organism evidence="2 3">
    <name type="scientific">Hypsibius exemplaris</name>
    <name type="common">Freshwater tardigrade</name>
    <dbReference type="NCBI Taxonomy" id="2072580"/>
    <lineage>
        <taxon>Eukaryota</taxon>
        <taxon>Metazoa</taxon>
        <taxon>Ecdysozoa</taxon>
        <taxon>Tardigrada</taxon>
        <taxon>Eutardigrada</taxon>
        <taxon>Parachela</taxon>
        <taxon>Hypsibioidea</taxon>
        <taxon>Hypsibiidae</taxon>
        <taxon>Hypsibius</taxon>
    </lineage>
</organism>
<keyword evidence="3" id="KW-1185">Reference proteome</keyword>
<reference evidence="3" key="1">
    <citation type="submission" date="2017-01" db="EMBL/GenBank/DDBJ databases">
        <title>Comparative genomics of anhydrobiosis in the tardigrade Hypsibius dujardini.</title>
        <authorList>
            <person name="Yoshida Y."/>
            <person name="Koutsovoulos G."/>
            <person name="Laetsch D."/>
            <person name="Stevens L."/>
            <person name="Kumar S."/>
            <person name="Horikawa D."/>
            <person name="Ishino K."/>
            <person name="Komine S."/>
            <person name="Tomita M."/>
            <person name="Blaxter M."/>
            <person name="Arakawa K."/>
        </authorList>
    </citation>
    <scope>NUCLEOTIDE SEQUENCE [LARGE SCALE GENOMIC DNA]</scope>
    <source>
        <strain evidence="3">Z151</strain>
    </source>
</reference>
<evidence type="ECO:0000256" key="1">
    <source>
        <dbReference type="SAM" id="MobiDB-lite"/>
    </source>
</evidence>
<dbReference type="AlphaFoldDB" id="A0A1W0X096"/>
<protein>
    <submittedName>
        <fullName evidence="2">Uncharacterized protein</fullName>
    </submittedName>
</protein>
<gene>
    <name evidence="2" type="ORF">BV898_05197</name>
</gene>
<name>A0A1W0X096_HYPEX</name>
<feature type="region of interest" description="Disordered" evidence="1">
    <location>
        <begin position="1"/>
        <end position="128"/>
    </location>
</feature>
<comment type="caution">
    <text evidence="2">The sequence shown here is derived from an EMBL/GenBank/DDBJ whole genome shotgun (WGS) entry which is preliminary data.</text>
</comment>
<feature type="compositionally biased region" description="Basic residues" evidence="1">
    <location>
        <begin position="37"/>
        <end position="57"/>
    </location>
</feature>
<evidence type="ECO:0000313" key="3">
    <source>
        <dbReference type="Proteomes" id="UP000192578"/>
    </source>
</evidence>
<feature type="compositionally biased region" description="Low complexity" evidence="1">
    <location>
        <begin position="79"/>
        <end position="97"/>
    </location>
</feature>